<dbReference type="InterPro" id="IPR022603">
    <property type="entry name" value="DUF3152"/>
</dbReference>
<keyword evidence="2" id="KW-1133">Transmembrane helix</keyword>
<feature type="compositionally biased region" description="Low complexity" evidence="1">
    <location>
        <begin position="20"/>
        <end position="39"/>
    </location>
</feature>
<feature type="domain" description="DUF3152" evidence="3">
    <location>
        <begin position="130"/>
        <end position="306"/>
    </location>
</feature>
<protein>
    <recommendedName>
        <fullName evidence="3">DUF3152 domain-containing protein</fullName>
    </recommendedName>
</protein>
<proteinExistence type="predicted"/>
<keyword evidence="2" id="KW-0812">Transmembrane</keyword>
<dbReference type="EMBL" id="FTNF01000001">
    <property type="protein sequence ID" value="SIQ14759.1"/>
    <property type="molecule type" value="Genomic_DNA"/>
</dbReference>
<keyword evidence="2" id="KW-0472">Membrane</keyword>
<evidence type="ECO:0000256" key="2">
    <source>
        <dbReference type="SAM" id="Phobius"/>
    </source>
</evidence>
<feature type="region of interest" description="Disordered" evidence="1">
    <location>
        <begin position="1"/>
        <end position="51"/>
    </location>
</feature>
<organism evidence="4 5">
    <name type="scientific">Micromonospora avicenniae</name>
    <dbReference type="NCBI Taxonomy" id="1198245"/>
    <lineage>
        <taxon>Bacteria</taxon>
        <taxon>Bacillati</taxon>
        <taxon>Actinomycetota</taxon>
        <taxon>Actinomycetes</taxon>
        <taxon>Micromonosporales</taxon>
        <taxon>Micromonosporaceae</taxon>
        <taxon>Micromonospora</taxon>
    </lineage>
</organism>
<evidence type="ECO:0000313" key="4">
    <source>
        <dbReference type="EMBL" id="SIQ14759.1"/>
    </source>
</evidence>
<keyword evidence="5" id="KW-1185">Reference proteome</keyword>
<dbReference type="AlphaFoldDB" id="A0A1N6QDR2"/>
<evidence type="ECO:0000256" key="1">
    <source>
        <dbReference type="SAM" id="MobiDB-lite"/>
    </source>
</evidence>
<gene>
    <name evidence="4" type="ORF">SAMN05444858_101294</name>
</gene>
<reference evidence="4 5" key="1">
    <citation type="submission" date="2017-01" db="EMBL/GenBank/DDBJ databases">
        <authorList>
            <person name="Mah S.A."/>
            <person name="Swanson W.J."/>
            <person name="Moy G.W."/>
            <person name="Vacquier V.D."/>
        </authorList>
    </citation>
    <scope>NUCLEOTIDE SEQUENCE [LARGE SCALE GENOMIC DNA]</scope>
    <source>
        <strain evidence="4 5">DSM 45758</strain>
    </source>
</reference>
<dbReference type="SUPFAM" id="SSF55486">
    <property type="entry name" value="Metalloproteases ('zincins'), catalytic domain"/>
    <property type="match status" value="1"/>
</dbReference>
<sequence>MPSSAPRSAGDPMVPAGRCPADSPGSAPGLAGGAAESGPRSGANGTRGRSAVGAQLRGRRFQVIAQLSVVLLAIGAAVTVIVRHQGVGSRPVPAGAATRPVAAAPLPLLGTSPATPSPSTSASPVFRLPGPVPSAGTGRFGYDDRTGPIMGEAGRVQRYRVAVESGSGEDSGGFARAVQVAFTGPGSWVDSGRLRLRQVAGKADADFTVYLATARTAARMCAQGGVDIRIGGRPYTSCRTSGKVVINLDRWRRSVPHFVAAKVPLSIYRLYVINHEVGHQLGNRHERCPGKGRAAPVMMQQTLALKGCLANPWPYRDGRRYAGPPL</sequence>
<dbReference type="Proteomes" id="UP000186004">
    <property type="component" value="Unassembled WGS sequence"/>
</dbReference>
<name>A0A1N6QDR2_9ACTN</name>
<feature type="transmembrane region" description="Helical" evidence="2">
    <location>
        <begin position="63"/>
        <end position="82"/>
    </location>
</feature>
<accession>A0A1N6QDR2</accession>
<evidence type="ECO:0000313" key="5">
    <source>
        <dbReference type="Proteomes" id="UP000186004"/>
    </source>
</evidence>
<dbReference type="STRING" id="1198245.SAMN05444858_101294"/>
<dbReference type="Pfam" id="PF11350">
    <property type="entry name" value="DUF3152"/>
    <property type="match status" value="1"/>
</dbReference>
<evidence type="ECO:0000259" key="3">
    <source>
        <dbReference type="Pfam" id="PF11350"/>
    </source>
</evidence>